<sequence>MKTFIDEFFNKENFLVTQYDYNYLENSQPSYHICYNVNNQYIHIMGVSIVSVLENNKEMHFTFHIFTDGCDEENRNKVKILAQKWKCRCIIYILNMKPFQDFHIKVSRFSRITYARLYMPKVLKKKVKRYIYLDADTMCIKSIRALSSLNMNGAPMGAVSERASAIKYRADFLKLKSEKYFNDGVMLIDVNSWENASITEKAFSYQKEPRERFLGQSQDVLNLVFDGKNYQLPACYNVYDGGAYDEGNSVIIHWTGRRKPWQMVLTDFDAQWRTYNALSPWKTITNILPVKKPENYHDFQQWGRYQKARGNISGYIKGMFWYSWLRIRYKIGIQ</sequence>
<dbReference type="CDD" id="cd04194">
    <property type="entry name" value="GT8_A4GalT_like"/>
    <property type="match status" value="1"/>
</dbReference>
<dbReference type="EMBL" id="JBIEKR010000003">
    <property type="protein sequence ID" value="MFG6272413.1"/>
    <property type="molecule type" value="Genomic_DNA"/>
</dbReference>
<keyword evidence="5" id="KW-1185">Reference proteome</keyword>
<keyword evidence="1" id="KW-0328">Glycosyltransferase</keyword>
<evidence type="ECO:0000256" key="1">
    <source>
        <dbReference type="ARBA" id="ARBA00022676"/>
    </source>
</evidence>
<protein>
    <submittedName>
        <fullName evidence="4">Glycosyltransferase family 8 protein</fullName>
    </submittedName>
</protein>
<accession>A0ABW7DM26</accession>
<reference evidence="4 5" key="1">
    <citation type="submission" date="2024-10" db="EMBL/GenBank/DDBJ databases">
        <authorList>
            <person name="Sang B.-I."/>
            <person name="Prabhaharan D."/>
        </authorList>
    </citation>
    <scope>NUCLEOTIDE SEQUENCE [LARGE SCALE GENOMIC DNA]</scope>
    <source>
        <strain evidence="4 5">MH</strain>
    </source>
</reference>
<evidence type="ECO:0000256" key="2">
    <source>
        <dbReference type="ARBA" id="ARBA00022679"/>
    </source>
</evidence>
<name>A0ABW7DM26_9FIRM</name>
<gene>
    <name evidence="4" type="ORF">ACGTZG_04350</name>
</gene>
<keyword evidence="2" id="KW-0808">Transferase</keyword>
<keyword evidence="3" id="KW-0479">Metal-binding</keyword>
<evidence type="ECO:0000313" key="4">
    <source>
        <dbReference type="EMBL" id="MFG6272413.1"/>
    </source>
</evidence>
<comment type="caution">
    <text evidence="4">The sequence shown here is derived from an EMBL/GenBank/DDBJ whole genome shotgun (WGS) entry which is preliminary data.</text>
</comment>
<dbReference type="PANTHER" id="PTHR13778:SF47">
    <property type="entry name" value="LIPOPOLYSACCHARIDE 1,3-GALACTOSYLTRANSFERASE"/>
    <property type="match status" value="1"/>
</dbReference>
<dbReference type="InterPro" id="IPR029044">
    <property type="entry name" value="Nucleotide-diphossugar_trans"/>
</dbReference>
<organism evidence="4 5">
    <name type="scientific">Megasphaera hexanoica</name>
    <dbReference type="NCBI Taxonomy" id="1675036"/>
    <lineage>
        <taxon>Bacteria</taxon>
        <taxon>Bacillati</taxon>
        <taxon>Bacillota</taxon>
        <taxon>Negativicutes</taxon>
        <taxon>Veillonellales</taxon>
        <taxon>Veillonellaceae</taxon>
        <taxon>Megasphaera</taxon>
    </lineage>
</organism>
<proteinExistence type="predicted"/>
<evidence type="ECO:0000256" key="3">
    <source>
        <dbReference type="ARBA" id="ARBA00022723"/>
    </source>
</evidence>
<dbReference type="InterPro" id="IPR050748">
    <property type="entry name" value="Glycosyltrans_8_dom-fam"/>
</dbReference>
<dbReference type="PANTHER" id="PTHR13778">
    <property type="entry name" value="GLYCOSYLTRANSFERASE 8 DOMAIN-CONTAINING PROTEIN"/>
    <property type="match status" value="1"/>
</dbReference>
<dbReference type="InterPro" id="IPR002495">
    <property type="entry name" value="Glyco_trans_8"/>
</dbReference>
<dbReference type="RefSeq" id="WP_075581124.1">
    <property type="nucleotide sequence ID" value="NZ_CP011940.1"/>
</dbReference>
<dbReference type="Gene3D" id="3.90.550.10">
    <property type="entry name" value="Spore Coat Polysaccharide Biosynthesis Protein SpsA, Chain A"/>
    <property type="match status" value="1"/>
</dbReference>
<dbReference type="Proteomes" id="UP001605989">
    <property type="component" value="Unassembled WGS sequence"/>
</dbReference>
<dbReference type="SUPFAM" id="SSF53448">
    <property type="entry name" value="Nucleotide-diphospho-sugar transferases"/>
    <property type="match status" value="1"/>
</dbReference>
<dbReference type="Pfam" id="PF01501">
    <property type="entry name" value="Glyco_transf_8"/>
    <property type="match status" value="1"/>
</dbReference>
<evidence type="ECO:0000313" key="5">
    <source>
        <dbReference type="Proteomes" id="UP001605989"/>
    </source>
</evidence>